<dbReference type="PANTHER" id="PTHR43514:SF1">
    <property type="entry name" value="SULFATE_THIOSULFATE IMPORT ATP-BINDING PROTEIN CYSA"/>
    <property type="match status" value="1"/>
</dbReference>
<dbReference type="InterPro" id="IPR050334">
    <property type="entry name" value="Molybdenum_import_ModC"/>
</dbReference>
<evidence type="ECO:0000313" key="8">
    <source>
        <dbReference type="EMBL" id="EKF23634.1"/>
    </source>
</evidence>
<dbReference type="OrthoDB" id="9112331at2"/>
<dbReference type="PROSITE" id="PS51866">
    <property type="entry name" value="MOP"/>
    <property type="match status" value="1"/>
</dbReference>
<dbReference type="Pfam" id="PF00005">
    <property type="entry name" value="ABC_tran"/>
    <property type="match status" value="1"/>
</dbReference>
<keyword evidence="5" id="KW-0067">ATP-binding</keyword>
<dbReference type="SUPFAM" id="SSF50331">
    <property type="entry name" value="MOP-like"/>
    <property type="match status" value="1"/>
</dbReference>
<evidence type="ECO:0000256" key="6">
    <source>
        <dbReference type="ARBA" id="ARBA00022967"/>
    </source>
</evidence>
<dbReference type="PANTHER" id="PTHR43514">
    <property type="entry name" value="ABC TRANSPORTER I FAMILY MEMBER 10"/>
    <property type="match status" value="1"/>
</dbReference>
<dbReference type="eggNOG" id="COG1118">
    <property type="taxonomic scope" value="Bacteria"/>
</dbReference>
<keyword evidence="3" id="KW-0500">Molybdenum</keyword>
<dbReference type="PROSITE" id="PS00211">
    <property type="entry name" value="ABC_TRANSPORTER_1"/>
    <property type="match status" value="1"/>
</dbReference>
<dbReference type="GO" id="GO:0005524">
    <property type="term" value="F:ATP binding"/>
    <property type="evidence" value="ECO:0007669"/>
    <property type="project" value="UniProtKB-KW"/>
</dbReference>
<dbReference type="InterPro" id="IPR004606">
    <property type="entry name" value="Mop_domain"/>
</dbReference>
<comment type="caution">
    <text evidence="8">The sequence shown here is derived from an EMBL/GenBank/DDBJ whole genome shotgun (WGS) entry which is preliminary data.</text>
</comment>
<dbReference type="InterPro" id="IPR008995">
    <property type="entry name" value="Mo/tungstate-bd_C_term_dom"/>
</dbReference>
<proteinExistence type="predicted"/>
<evidence type="ECO:0000256" key="7">
    <source>
        <dbReference type="ARBA" id="ARBA00023136"/>
    </source>
</evidence>
<dbReference type="EMBL" id="AMRA01000059">
    <property type="protein sequence ID" value="EKF23634.1"/>
    <property type="molecule type" value="Genomic_DNA"/>
</dbReference>
<dbReference type="SUPFAM" id="SSF52540">
    <property type="entry name" value="P-loop containing nucleoside triphosphate hydrolases"/>
    <property type="match status" value="1"/>
</dbReference>
<dbReference type="PROSITE" id="PS50893">
    <property type="entry name" value="ABC_TRANSPORTER_2"/>
    <property type="match status" value="1"/>
</dbReference>
<protein>
    <submittedName>
        <fullName evidence="8">ABC transporter family protein</fullName>
    </submittedName>
</protein>
<dbReference type="InterPro" id="IPR017871">
    <property type="entry name" value="ABC_transporter-like_CS"/>
</dbReference>
<dbReference type="GO" id="GO:0015689">
    <property type="term" value="P:molybdate ion transport"/>
    <property type="evidence" value="ECO:0007669"/>
    <property type="project" value="InterPro"/>
</dbReference>
<evidence type="ECO:0000256" key="4">
    <source>
        <dbReference type="ARBA" id="ARBA00022741"/>
    </source>
</evidence>
<dbReference type="Pfam" id="PF03459">
    <property type="entry name" value="TOBE"/>
    <property type="match status" value="1"/>
</dbReference>
<dbReference type="Gene3D" id="3.40.50.300">
    <property type="entry name" value="P-loop containing nucleotide triphosphate hydrolases"/>
    <property type="match status" value="1"/>
</dbReference>
<dbReference type="PATRIC" id="fig|1122247.3.peg.2246"/>
<dbReference type="InterPro" id="IPR005116">
    <property type="entry name" value="Transp-assoc_OB_typ1"/>
</dbReference>
<keyword evidence="2" id="KW-1003">Cell membrane</keyword>
<gene>
    <name evidence="8" type="ORF">C731_2336</name>
</gene>
<organism evidence="8 9">
    <name type="scientific">Mycolicibacterium hassiacum (strain DSM 44199 / CIP 105218 / JCM 12690 / 3849)</name>
    <name type="common">Mycobacterium hassiacum</name>
    <dbReference type="NCBI Taxonomy" id="1122247"/>
    <lineage>
        <taxon>Bacteria</taxon>
        <taxon>Bacillati</taxon>
        <taxon>Actinomycetota</taxon>
        <taxon>Actinomycetes</taxon>
        <taxon>Mycobacteriales</taxon>
        <taxon>Mycobacteriaceae</taxon>
        <taxon>Mycolicibacterium</taxon>
    </lineage>
</organism>
<keyword evidence="9" id="KW-1185">Reference proteome</keyword>
<keyword evidence="7" id="KW-0472">Membrane</keyword>
<dbReference type="RefSeq" id="WP_005627728.1">
    <property type="nucleotide sequence ID" value="NZ_AMRA01000059.1"/>
</dbReference>
<dbReference type="GO" id="GO:0016887">
    <property type="term" value="F:ATP hydrolysis activity"/>
    <property type="evidence" value="ECO:0007669"/>
    <property type="project" value="InterPro"/>
</dbReference>
<keyword evidence="4" id="KW-0547">Nucleotide-binding</keyword>
<evidence type="ECO:0000256" key="2">
    <source>
        <dbReference type="ARBA" id="ARBA00022475"/>
    </source>
</evidence>
<keyword evidence="6" id="KW-1278">Translocase</keyword>
<reference evidence="8 9" key="1">
    <citation type="journal article" date="2012" name="J. Bacteriol.">
        <title>Genome sequence of Mycobacterium hassiacum DSM 44199, a rare source of heat-stable mycobacterial proteins.</title>
        <authorList>
            <person name="Tiago I."/>
            <person name="Maranha A."/>
            <person name="Mendes V."/>
            <person name="Alarico S."/>
            <person name="Moynihan P.J."/>
            <person name="Clarke A.J."/>
            <person name="Macedo-Ribeiro S."/>
            <person name="Pereira P.J."/>
            <person name="Empadinhas N."/>
        </authorList>
    </citation>
    <scope>NUCLEOTIDE SEQUENCE [LARGE SCALE GENOMIC DNA]</scope>
    <source>
        <strain evidence="9">DSM 44199 / CIP 105218 / JCM 12690 / 3849</strain>
    </source>
</reference>
<dbReference type="InterPro" id="IPR003439">
    <property type="entry name" value="ABC_transporter-like_ATP-bd"/>
</dbReference>
<dbReference type="Proteomes" id="UP000006265">
    <property type="component" value="Unassembled WGS sequence"/>
</dbReference>
<keyword evidence="1" id="KW-0813">Transport</keyword>
<name>K5BJS7_MYCHD</name>
<evidence type="ECO:0000313" key="9">
    <source>
        <dbReference type="Proteomes" id="UP000006265"/>
    </source>
</evidence>
<evidence type="ECO:0000256" key="3">
    <source>
        <dbReference type="ARBA" id="ARBA00022505"/>
    </source>
</evidence>
<dbReference type="STRING" id="1122247.GCA_000379865_01384"/>
<evidence type="ECO:0000256" key="5">
    <source>
        <dbReference type="ARBA" id="ARBA00022840"/>
    </source>
</evidence>
<dbReference type="AlphaFoldDB" id="K5BJS7"/>
<dbReference type="Gene3D" id="2.40.50.100">
    <property type="match status" value="1"/>
</dbReference>
<dbReference type="InterPro" id="IPR027417">
    <property type="entry name" value="P-loop_NTPase"/>
</dbReference>
<sequence length="364" mass="37755">MTRAVTGLYLRAVVEERGVDVEFEVAPGEVLAVIGPNGAGKSTALHVVAGLIRPDAGQVRLGARVLTDTAAGTHVPTHDRRVGLLLQDPLLFPHLSVAANVAFSPRSSRAAATRWLAEVEAAELAERRPRQLSGGQAQRVALARALAAEPQVLLLDEPMAGLDVAAAAAIRTLLRRVLARDGRCAVLVTHDLVDVLTLADRVLVLESGRVAECGPAAAVLAGPRSGFAARFAGVNLVRGVATAAGVLTTDWGQQWHGTADGEPAVGRPAVAVFPPAAVAVYRERPHGSPRNTVAVTIAGLDAHGSTVRLRGADQPDGAPGLAADITAEAAAELRPAPGERVFFTVKAQEVRLLPGPDSGERQVS</sequence>
<dbReference type="InterPro" id="IPR003593">
    <property type="entry name" value="AAA+_ATPase"/>
</dbReference>
<evidence type="ECO:0000256" key="1">
    <source>
        <dbReference type="ARBA" id="ARBA00022448"/>
    </source>
</evidence>
<dbReference type="SMART" id="SM00382">
    <property type="entry name" value="AAA"/>
    <property type="match status" value="1"/>
</dbReference>
<accession>K5BJS7</accession>